<dbReference type="InterPro" id="IPR001387">
    <property type="entry name" value="Cro/C1-type_HTH"/>
</dbReference>
<gene>
    <name evidence="2" type="ORF">ACFOSH_31465</name>
</gene>
<dbReference type="Gene3D" id="1.10.260.40">
    <property type="entry name" value="lambda repressor-like DNA-binding domains"/>
    <property type="match status" value="1"/>
</dbReference>
<dbReference type="InterPro" id="IPR010982">
    <property type="entry name" value="Lambda_DNA-bd_dom_sf"/>
</dbReference>
<dbReference type="EMBL" id="JBHRWK010000059">
    <property type="protein sequence ID" value="MFC3453978.1"/>
    <property type="molecule type" value="Genomic_DNA"/>
</dbReference>
<organism evidence="2 3">
    <name type="scientific">Amycolatopsis speibonae</name>
    <dbReference type="NCBI Taxonomy" id="1450224"/>
    <lineage>
        <taxon>Bacteria</taxon>
        <taxon>Bacillati</taxon>
        <taxon>Actinomycetota</taxon>
        <taxon>Actinomycetes</taxon>
        <taxon>Pseudonocardiales</taxon>
        <taxon>Pseudonocardiaceae</taxon>
        <taxon>Amycolatopsis</taxon>
    </lineage>
</organism>
<keyword evidence="3" id="KW-1185">Reference proteome</keyword>
<dbReference type="RefSeq" id="WP_378243079.1">
    <property type="nucleotide sequence ID" value="NZ_JBHRWK010000059.1"/>
</dbReference>
<comment type="caution">
    <text evidence="2">The sequence shown here is derived from an EMBL/GenBank/DDBJ whole genome shotgun (WGS) entry which is preliminary data.</text>
</comment>
<dbReference type="CDD" id="cd00093">
    <property type="entry name" value="HTH_XRE"/>
    <property type="match status" value="1"/>
</dbReference>
<dbReference type="SUPFAM" id="SSF47413">
    <property type="entry name" value="lambda repressor-like DNA-binding domains"/>
    <property type="match status" value="1"/>
</dbReference>
<feature type="region of interest" description="Disordered" evidence="1">
    <location>
        <begin position="171"/>
        <end position="190"/>
    </location>
</feature>
<proteinExistence type="predicted"/>
<evidence type="ECO:0000313" key="2">
    <source>
        <dbReference type="EMBL" id="MFC3453978.1"/>
    </source>
</evidence>
<dbReference type="Pfam" id="PF13560">
    <property type="entry name" value="HTH_31"/>
    <property type="match status" value="1"/>
</dbReference>
<sequence>MTAASSNETQARFGDAVRARRLELNLTQDDVVDLDGPSLGTQRSIENAHAASYQSKTLQSIDRVLRWKPGTSSKLLRGELVALESVEVPSSSLGSLLREGRKAAGLSIRAAARSAGFSEGRWRQLEAGYEVRSGVQVPVNTTASTVVQAAGAVAVDADEALHAAGIEGVDPEAVRGAGQGSGEAQKSPPEGAIDSLIWSVRTASIADLRRLRDVVDTALAIRTEGGQ</sequence>
<name>A0ABV7P798_9PSEU</name>
<reference evidence="3" key="1">
    <citation type="journal article" date="2019" name="Int. J. Syst. Evol. Microbiol.">
        <title>The Global Catalogue of Microorganisms (GCM) 10K type strain sequencing project: providing services to taxonomists for standard genome sequencing and annotation.</title>
        <authorList>
            <consortium name="The Broad Institute Genomics Platform"/>
            <consortium name="The Broad Institute Genome Sequencing Center for Infectious Disease"/>
            <person name="Wu L."/>
            <person name="Ma J."/>
        </authorList>
    </citation>
    <scope>NUCLEOTIDE SEQUENCE [LARGE SCALE GENOMIC DNA]</scope>
    <source>
        <strain evidence="3">CGMCC 4.7676</strain>
    </source>
</reference>
<accession>A0ABV7P798</accession>
<evidence type="ECO:0000313" key="3">
    <source>
        <dbReference type="Proteomes" id="UP001595645"/>
    </source>
</evidence>
<protein>
    <submittedName>
        <fullName evidence="2">Helix-turn-helix domain-containing protein</fullName>
    </submittedName>
</protein>
<dbReference type="Proteomes" id="UP001595645">
    <property type="component" value="Unassembled WGS sequence"/>
</dbReference>
<evidence type="ECO:0000256" key="1">
    <source>
        <dbReference type="SAM" id="MobiDB-lite"/>
    </source>
</evidence>